<feature type="transmembrane region" description="Helical" evidence="5">
    <location>
        <begin position="228"/>
        <end position="249"/>
    </location>
</feature>
<comment type="similarity">
    <text evidence="5">Belongs to the MIP/aquaporin (TC 1.A.8) family.</text>
</comment>
<keyword evidence="6" id="KW-0732">Signal</keyword>
<name>A0A6P7XRT2_9AMPH</name>
<dbReference type="RefSeq" id="XP_030055198.1">
    <property type="nucleotide sequence ID" value="XM_030199338.1"/>
</dbReference>
<dbReference type="PANTHER" id="PTHR21191:SF7">
    <property type="entry name" value="AQUAPORIN-11"/>
    <property type="match status" value="1"/>
</dbReference>
<feature type="transmembrane region" description="Helical" evidence="5">
    <location>
        <begin position="109"/>
        <end position="130"/>
    </location>
</feature>
<dbReference type="InterPro" id="IPR051883">
    <property type="entry name" value="AQP11/12_channel"/>
</dbReference>
<organism evidence="7 8">
    <name type="scientific">Microcaecilia unicolor</name>
    <dbReference type="NCBI Taxonomy" id="1415580"/>
    <lineage>
        <taxon>Eukaryota</taxon>
        <taxon>Metazoa</taxon>
        <taxon>Chordata</taxon>
        <taxon>Craniata</taxon>
        <taxon>Vertebrata</taxon>
        <taxon>Euteleostomi</taxon>
        <taxon>Amphibia</taxon>
        <taxon>Gymnophiona</taxon>
        <taxon>Siphonopidae</taxon>
        <taxon>Microcaecilia</taxon>
    </lineage>
</organism>
<feature type="transmembrane region" description="Helical" evidence="5">
    <location>
        <begin position="187"/>
        <end position="216"/>
    </location>
</feature>
<evidence type="ECO:0000256" key="4">
    <source>
        <dbReference type="ARBA" id="ARBA00023136"/>
    </source>
</evidence>
<dbReference type="InParanoid" id="A0A6P7XRT2"/>
<reference evidence="8" key="1">
    <citation type="submission" date="2025-08" db="UniProtKB">
        <authorList>
            <consortium name="RefSeq"/>
        </authorList>
    </citation>
    <scope>IDENTIFICATION</scope>
</reference>
<evidence type="ECO:0000256" key="3">
    <source>
        <dbReference type="ARBA" id="ARBA00022989"/>
    </source>
</evidence>
<sequence>MADSRWVSLALLVSTVLSCEALRTCARKKLKSRYRPLFVEFVSTLQLCCCVHELRLLGEHGAADPQLLLILVYAVTMVNVLTFAGATCNPNGTLEQLLSGRASLGSRTWPWLACQFGAALLARFGMARLWTLKLSPLHSLGCLECQSGIHTDDLLLATGVEAFCAFVVQNSLLYVRGKQLKYQAHVFAAIVVLLVYAGGNITGAVFNQALAFSIYFHCKGNTFLEYAVVYWLGPAIGMAFSVVLCDCIFPRLSSSCARKSKCSSKGEKTN</sequence>
<gene>
    <name evidence="8" type="primary">AQP11</name>
</gene>
<dbReference type="Proteomes" id="UP000515156">
    <property type="component" value="Chromosome 4"/>
</dbReference>
<keyword evidence="2 5" id="KW-0812">Transmembrane</keyword>
<dbReference type="InterPro" id="IPR023266">
    <property type="entry name" value="Aquaporin_11"/>
</dbReference>
<evidence type="ECO:0000256" key="1">
    <source>
        <dbReference type="ARBA" id="ARBA00004141"/>
    </source>
</evidence>
<accession>A0A6P7XRT2</accession>
<dbReference type="PRINTS" id="PR02024">
    <property type="entry name" value="AQUAPORIN11"/>
</dbReference>
<dbReference type="GO" id="GO:0015267">
    <property type="term" value="F:channel activity"/>
    <property type="evidence" value="ECO:0007669"/>
    <property type="project" value="TreeGrafter"/>
</dbReference>
<evidence type="ECO:0000313" key="7">
    <source>
        <dbReference type="Proteomes" id="UP000515156"/>
    </source>
</evidence>
<dbReference type="OrthoDB" id="9894770at2759"/>
<dbReference type="GO" id="GO:0016020">
    <property type="term" value="C:membrane"/>
    <property type="evidence" value="ECO:0007669"/>
    <property type="project" value="UniProtKB-SubCell"/>
</dbReference>
<dbReference type="InterPro" id="IPR016697">
    <property type="entry name" value="Aquaporin_11/12"/>
</dbReference>
<dbReference type="SUPFAM" id="SSF81338">
    <property type="entry name" value="Aquaporin-like"/>
    <property type="match status" value="1"/>
</dbReference>
<dbReference type="FunCoup" id="A0A6P7XRT2">
    <property type="interactions" value="1121"/>
</dbReference>
<feature type="chain" id="PRO_5028070550" description="Aquaporin" evidence="6">
    <location>
        <begin position="22"/>
        <end position="270"/>
    </location>
</feature>
<evidence type="ECO:0000256" key="6">
    <source>
        <dbReference type="SAM" id="SignalP"/>
    </source>
</evidence>
<keyword evidence="4 5" id="KW-0472">Membrane</keyword>
<dbReference type="GeneID" id="115467842"/>
<dbReference type="Gene3D" id="1.20.1080.10">
    <property type="entry name" value="Glycerol uptake facilitator protein"/>
    <property type="match status" value="1"/>
</dbReference>
<keyword evidence="7" id="KW-1185">Reference proteome</keyword>
<dbReference type="CTD" id="282679"/>
<feature type="transmembrane region" description="Helical" evidence="5">
    <location>
        <begin position="67"/>
        <end position="88"/>
    </location>
</feature>
<evidence type="ECO:0000256" key="2">
    <source>
        <dbReference type="ARBA" id="ARBA00022692"/>
    </source>
</evidence>
<dbReference type="KEGG" id="muo:115467842"/>
<feature type="signal peptide" evidence="6">
    <location>
        <begin position="1"/>
        <end position="21"/>
    </location>
</feature>
<dbReference type="AlphaFoldDB" id="A0A6P7XRT2"/>
<evidence type="ECO:0000313" key="8">
    <source>
        <dbReference type="RefSeq" id="XP_030055198.1"/>
    </source>
</evidence>
<keyword evidence="3 5" id="KW-1133">Transmembrane helix</keyword>
<dbReference type="InterPro" id="IPR023271">
    <property type="entry name" value="Aquaporin-like"/>
</dbReference>
<protein>
    <recommendedName>
        <fullName evidence="5">Aquaporin</fullName>
    </recommendedName>
</protein>
<dbReference type="PROSITE" id="PS51257">
    <property type="entry name" value="PROKAR_LIPOPROTEIN"/>
    <property type="match status" value="1"/>
</dbReference>
<comment type="subcellular location">
    <subcellularLocation>
        <location evidence="1">Membrane</location>
        <topology evidence="1">Multi-pass membrane protein</topology>
    </subcellularLocation>
</comment>
<dbReference type="PIRSF" id="PIRSF017529">
    <property type="entry name" value="Aquaporin_11/12"/>
    <property type="match status" value="1"/>
</dbReference>
<dbReference type="PANTHER" id="PTHR21191">
    <property type="entry name" value="AQUAPORIN"/>
    <property type="match status" value="1"/>
</dbReference>
<evidence type="ECO:0000256" key="5">
    <source>
        <dbReference type="PIRNR" id="PIRNR017529"/>
    </source>
</evidence>
<proteinExistence type="inferred from homology"/>
<feature type="transmembrane region" description="Helical" evidence="5">
    <location>
        <begin position="154"/>
        <end position="175"/>
    </location>
</feature>
<dbReference type="GO" id="GO:0005737">
    <property type="term" value="C:cytoplasm"/>
    <property type="evidence" value="ECO:0007669"/>
    <property type="project" value="TreeGrafter"/>
</dbReference>